<comment type="caution">
    <text evidence="1">The sequence shown here is derived from an EMBL/GenBank/DDBJ whole genome shotgun (WGS) entry which is preliminary data.</text>
</comment>
<evidence type="ECO:0000313" key="2">
    <source>
        <dbReference type="Proteomes" id="UP000775877"/>
    </source>
</evidence>
<accession>A0A955I8W6</accession>
<reference evidence="1" key="1">
    <citation type="submission" date="2020-04" db="EMBL/GenBank/DDBJ databases">
        <authorList>
            <person name="Zhang T."/>
        </authorList>
    </citation>
    <scope>NUCLEOTIDE SEQUENCE</scope>
    <source>
        <strain evidence="1">HKST-UBA13</strain>
    </source>
</reference>
<dbReference type="AlphaFoldDB" id="A0A955I8W6"/>
<evidence type="ECO:0000313" key="1">
    <source>
        <dbReference type="EMBL" id="MCA9381100.1"/>
    </source>
</evidence>
<gene>
    <name evidence="1" type="ORF">KC678_02450</name>
</gene>
<reference evidence="1" key="2">
    <citation type="journal article" date="2021" name="Microbiome">
        <title>Successional dynamics and alternative stable states in a saline activated sludge microbial community over 9 years.</title>
        <authorList>
            <person name="Wang Y."/>
            <person name="Ye J."/>
            <person name="Ju F."/>
            <person name="Liu L."/>
            <person name="Boyd J.A."/>
            <person name="Deng Y."/>
            <person name="Parks D.H."/>
            <person name="Jiang X."/>
            <person name="Yin X."/>
            <person name="Woodcroft B.J."/>
            <person name="Tyson G.W."/>
            <person name="Hugenholtz P."/>
            <person name="Polz M.F."/>
            <person name="Zhang T."/>
        </authorList>
    </citation>
    <scope>NUCLEOTIDE SEQUENCE</scope>
    <source>
        <strain evidence="1">HKST-UBA13</strain>
    </source>
</reference>
<dbReference type="Proteomes" id="UP000775877">
    <property type="component" value="Unassembled WGS sequence"/>
</dbReference>
<organism evidence="1 2">
    <name type="scientific">Candidatus Dojkabacteria bacterium</name>
    <dbReference type="NCBI Taxonomy" id="2099670"/>
    <lineage>
        <taxon>Bacteria</taxon>
        <taxon>Candidatus Dojkabacteria</taxon>
    </lineage>
</organism>
<sequence>MNYLKRLMLGESGLESLNQTEEESTNDDWIFLNLDEFQGDDGGHGKGIMSGGRLLVQIHDEVYFNGRKIHIDEDGNFELGELKTVEISSMPQDIISEILASSSMLVKTYENGDHLAITQDGTSYYNGHLVNKDTNES</sequence>
<dbReference type="EMBL" id="JAGQLJ010000047">
    <property type="protein sequence ID" value="MCA9381100.1"/>
    <property type="molecule type" value="Genomic_DNA"/>
</dbReference>
<proteinExistence type="predicted"/>
<protein>
    <submittedName>
        <fullName evidence="1">Uncharacterized protein</fullName>
    </submittedName>
</protein>
<name>A0A955I8W6_9BACT</name>